<dbReference type="InterPro" id="IPR023271">
    <property type="entry name" value="Aquaporin-like"/>
</dbReference>
<dbReference type="Pfam" id="PF00230">
    <property type="entry name" value="MIP"/>
    <property type="match status" value="1"/>
</dbReference>
<evidence type="ECO:0000256" key="7">
    <source>
        <dbReference type="ARBA" id="ARBA00023136"/>
    </source>
</evidence>
<dbReference type="InterPro" id="IPR034294">
    <property type="entry name" value="Aquaporin_transptr"/>
</dbReference>
<dbReference type="NCBIfam" id="TIGR00861">
    <property type="entry name" value="MIP"/>
    <property type="match status" value="1"/>
</dbReference>
<comment type="subcellular location">
    <subcellularLocation>
        <location evidence="1">Membrane</location>
        <topology evidence="1">Multi-pass membrane protein</topology>
    </subcellularLocation>
</comment>
<keyword evidence="11" id="KW-1185">Reference proteome</keyword>
<dbReference type="PRINTS" id="PR00783">
    <property type="entry name" value="MINTRINSICP"/>
</dbReference>
<evidence type="ECO:0000256" key="5">
    <source>
        <dbReference type="ARBA" id="ARBA00022737"/>
    </source>
</evidence>
<dbReference type="GO" id="GO:0015250">
    <property type="term" value="F:water channel activity"/>
    <property type="evidence" value="ECO:0007669"/>
    <property type="project" value="UniProtKB-ARBA"/>
</dbReference>
<evidence type="ECO:0000256" key="1">
    <source>
        <dbReference type="ARBA" id="ARBA00004141"/>
    </source>
</evidence>
<accession>A0ABD3VEG5</accession>
<dbReference type="Gene3D" id="1.20.1080.10">
    <property type="entry name" value="Glycerol uptake facilitator protein"/>
    <property type="match status" value="1"/>
</dbReference>
<dbReference type="CDD" id="cd00333">
    <property type="entry name" value="MIP"/>
    <property type="match status" value="1"/>
</dbReference>
<protein>
    <submittedName>
        <fullName evidence="10">Uncharacterized protein</fullName>
    </submittedName>
</protein>
<evidence type="ECO:0000256" key="4">
    <source>
        <dbReference type="ARBA" id="ARBA00022692"/>
    </source>
</evidence>
<feature type="transmembrane region" description="Helical" evidence="9">
    <location>
        <begin position="12"/>
        <end position="39"/>
    </location>
</feature>
<comment type="similarity">
    <text evidence="2 8">Belongs to the MIP/aquaporin (TC 1.A.8) family.</text>
</comment>
<dbReference type="PANTHER" id="PTHR19139:SF199">
    <property type="entry name" value="MIP17260P"/>
    <property type="match status" value="1"/>
</dbReference>
<feature type="transmembrane region" description="Helical" evidence="9">
    <location>
        <begin position="148"/>
        <end position="172"/>
    </location>
</feature>
<keyword evidence="6 9" id="KW-1133">Transmembrane helix</keyword>
<evidence type="ECO:0000256" key="8">
    <source>
        <dbReference type="RuleBase" id="RU000477"/>
    </source>
</evidence>
<name>A0ABD3VEG5_SINWO</name>
<feature type="transmembrane region" description="Helical" evidence="9">
    <location>
        <begin position="65"/>
        <end position="86"/>
    </location>
</feature>
<keyword evidence="5" id="KW-0677">Repeat</keyword>
<dbReference type="EMBL" id="JBJQND010000012">
    <property type="protein sequence ID" value="KAL3858937.1"/>
    <property type="molecule type" value="Genomic_DNA"/>
</dbReference>
<keyword evidence="4 8" id="KW-0812">Transmembrane</keyword>
<dbReference type="PANTHER" id="PTHR19139">
    <property type="entry name" value="AQUAPORIN TRANSPORTER"/>
    <property type="match status" value="1"/>
</dbReference>
<dbReference type="AlphaFoldDB" id="A0ABD3VEG5"/>
<gene>
    <name evidence="10" type="ORF">ACJMK2_009186</name>
</gene>
<dbReference type="GO" id="GO:0048878">
    <property type="term" value="P:chemical homeostasis"/>
    <property type="evidence" value="ECO:0007669"/>
    <property type="project" value="UniProtKB-ARBA"/>
</dbReference>
<proteinExistence type="inferred from homology"/>
<dbReference type="GO" id="GO:0005886">
    <property type="term" value="C:plasma membrane"/>
    <property type="evidence" value="ECO:0007669"/>
    <property type="project" value="UniProtKB-ARBA"/>
</dbReference>
<feature type="transmembrane region" description="Helical" evidence="9">
    <location>
        <begin position="184"/>
        <end position="204"/>
    </location>
</feature>
<organism evidence="10 11">
    <name type="scientific">Sinanodonta woodiana</name>
    <name type="common">Chinese pond mussel</name>
    <name type="synonym">Anodonta woodiana</name>
    <dbReference type="NCBI Taxonomy" id="1069815"/>
    <lineage>
        <taxon>Eukaryota</taxon>
        <taxon>Metazoa</taxon>
        <taxon>Spiralia</taxon>
        <taxon>Lophotrochozoa</taxon>
        <taxon>Mollusca</taxon>
        <taxon>Bivalvia</taxon>
        <taxon>Autobranchia</taxon>
        <taxon>Heteroconchia</taxon>
        <taxon>Palaeoheterodonta</taxon>
        <taxon>Unionida</taxon>
        <taxon>Unionoidea</taxon>
        <taxon>Unionidae</taxon>
        <taxon>Unioninae</taxon>
        <taxon>Sinanodonta</taxon>
    </lineage>
</organism>
<evidence type="ECO:0000256" key="9">
    <source>
        <dbReference type="SAM" id="Phobius"/>
    </source>
</evidence>
<keyword evidence="7 9" id="KW-0472">Membrane</keyword>
<dbReference type="InterPro" id="IPR000425">
    <property type="entry name" value="MIP"/>
</dbReference>
<evidence type="ECO:0000256" key="2">
    <source>
        <dbReference type="ARBA" id="ARBA00006175"/>
    </source>
</evidence>
<evidence type="ECO:0000256" key="6">
    <source>
        <dbReference type="ARBA" id="ARBA00022989"/>
    </source>
</evidence>
<sequence>MLTSLDDVKSLLFWKAVVAEFIGTLFLVLAGCGSCIQGWHNGNHIKLLIDNSTVELTHNYSTADIVQISLAFGLSVATVVWIIGHISGGHVNPAVTCAMLITRRVSLARALLFIVVQLTGAIAGAAILKGLTPDELEGTLGCTLLGQGVNNIMGVGVELCITCILVLTVFAASDKRRKDLGGSVPLAIGLSVTMCHLFAVRYTGSSMNTARSFGPAVVMGIWKTHWVFWVGPVLGGMIAGLLYDNVFAVNASLAKCRGLFLSSTYDNDSYPAKTTKIRVIEEGGEQTVEGMKHSDLPTEKYHSIV</sequence>
<feature type="transmembrane region" description="Helical" evidence="9">
    <location>
        <begin position="107"/>
        <end position="128"/>
    </location>
</feature>
<keyword evidence="3 8" id="KW-0813">Transport</keyword>
<feature type="transmembrane region" description="Helical" evidence="9">
    <location>
        <begin position="224"/>
        <end position="243"/>
    </location>
</feature>
<evidence type="ECO:0000313" key="10">
    <source>
        <dbReference type="EMBL" id="KAL3858937.1"/>
    </source>
</evidence>
<comment type="caution">
    <text evidence="10">The sequence shown here is derived from an EMBL/GenBank/DDBJ whole genome shotgun (WGS) entry which is preliminary data.</text>
</comment>
<evidence type="ECO:0000256" key="3">
    <source>
        <dbReference type="ARBA" id="ARBA00022448"/>
    </source>
</evidence>
<evidence type="ECO:0000313" key="11">
    <source>
        <dbReference type="Proteomes" id="UP001634394"/>
    </source>
</evidence>
<reference evidence="10 11" key="1">
    <citation type="submission" date="2024-11" db="EMBL/GenBank/DDBJ databases">
        <title>Chromosome-level genome assembly of the freshwater bivalve Anodonta woodiana.</title>
        <authorList>
            <person name="Chen X."/>
        </authorList>
    </citation>
    <scope>NUCLEOTIDE SEQUENCE [LARGE SCALE GENOMIC DNA]</scope>
    <source>
        <strain evidence="10">MN2024</strain>
        <tissue evidence="10">Gills</tissue>
    </source>
</reference>
<dbReference type="Proteomes" id="UP001634394">
    <property type="component" value="Unassembled WGS sequence"/>
</dbReference>
<dbReference type="SUPFAM" id="SSF81338">
    <property type="entry name" value="Aquaporin-like"/>
    <property type="match status" value="1"/>
</dbReference>
<dbReference type="FunFam" id="1.20.1080.10:FF:000009">
    <property type="entry name" value="aquaporin-4 isoform X1"/>
    <property type="match status" value="1"/>
</dbReference>